<dbReference type="PROSITE" id="PS50977">
    <property type="entry name" value="HTH_TETR_2"/>
    <property type="match status" value="1"/>
</dbReference>
<comment type="caution">
    <text evidence="7">The sequence shown here is derived from an EMBL/GenBank/DDBJ whole genome shotgun (WGS) entry which is preliminary data.</text>
</comment>
<feature type="domain" description="HTH tetR-type" evidence="6">
    <location>
        <begin position="12"/>
        <end position="72"/>
    </location>
</feature>
<organism evidence="7 8">
    <name type="scientific">Pararhizobium mangrovi</name>
    <dbReference type="NCBI Taxonomy" id="2590452"/>
    <lineage>
        <taxon>Bacteria</taxon>
        <taxon>Pseudomonadati</taxon>
        <taxon>Pseudomonadota</taxon>
        <taxon>Alphaproteobacteria</taxon>
        <taxon>Hyphomicrobiales</taxon>
        <taxon>Rhizobiaceae</taxon>
        <taxon>Rhizobium/Agrobacterium group</taxon>
        <taxon>Pararhizobium</taxon>
    </lineage>
</organism>
<dbReference type="PANTHER" id="PTHR30055">
    <property type="entry name" value="HTH-TYPE TRANSCRIPTIONAL REGULATOR RUTR"/>
    <property type="match status" value="1"/>
</dbReference>
<keyword evidence="1" id="KW-0678">Repressor</keyword>
<dbReference type="SUPFAM" id="SSF46689">
    <property type="entry name" value="Homeodomain-like"/>
    <property type="match status" value="1"/>
</dbReference>
<name>A0A506U6B9_9HYPH</name>
<evidence type="ECO:0000256" key="1">
    <source>
        <dbReference type="ARBA" id="ARBA00022491"/>
    </source>
</evidence>
<keyword evidence="8" id="KW-1185">Reference proteome</keyword>
<accession>A0A506U6B9</accession>
<dbReference type="InterPro" id="IPR001647">
    <property type="entry name" value="HTH_TetR"/>
</dbReference>
<evidence type="ECO:0000313" key="8">
    <source>
        <dbReference type="Proteomes" id="UP000320314"/>
    </source>
</evidence>
<evidence type="ECO:0000256" key="2">
    <source>
        <dbReference type="ARBA" id="ARBA00023015"/>
    </source>
</evidence>
<dbReference type="EMBL" id="VHLH01000008">
    <property type="protein sequence ID" value="TPW29913.1"/>
    <property type="molecule type" value="Genomic_DNA"/>
</dbReference>
<dbReference type="PRINTS" id="PR00455">
    <property type="entry name" value="HTHTETR"/>
</dbReference>
<dbReference type="Pfam" id="PF13977">
    <property type="entry name" value="TetR_C_6"/>
    <property type="match status" value="1"/>
</dbReference>
<proteinExistence type="predicted"/>
<keyword evidence="4" id="KW-0804">Transcription</keyword>
<dbReference type="Proteomes" id="UP000320314">
    <property type="component" value="Unassembled WGS sequence"/>
</dbReference>
<evidence type="ECO:0000256" key="4">
    <source>
        <dbReference type="ARBA" id="ARBA00023163"/>
    </source>
</evidence>
<keyword evidence="3 5" id="KW-0238">DNA-binding</keyword>
<dbReference type="Gene3D" id="1.10.357.10">
    <property type="entry name" value="Tetracycline Repressor, domain 2"/>
    <property type="match status" value="1"/>
</dbReference>
<sequence length="210" mass="22911">MTRRPFRRQSGDERRAALVAATIECIAEHGMHGASVREIAAQAGVSNGLIRHYFADKDSMVREAYRATMEEMTVMAREAATASSGSPRERLRLFVVANLTPPVLDAKRLTLWAGFIGIVHQDDRMAAIHDEAYAGFRAEVEQMVREVFAEAGRTGDAARSAIKINALIDGLWLEGSLAPDLFADSSLGEMGVESVEAILDLPLSQPAKRT</sequence>
<reference evidence="7 8" key="1">
    <citation type="submission" date="2019-06" db="EMBL/GenBank/DDBJ databases">
        <authorList>
            <person name="Li M."/>
        </authorList>
    </citation>
    <scope>NUCLEOTIDE SEQUENCE [LARGE SCALE GENOMIC DNA]</scope>
    <source>
        <strain evidence="7 8">BGMRC6574</strain>
    </source>
</reference>
<gene>
    <name evidence="7" type="ORF">FJU11_06505</name>
</gene>
<dbReference type="InterPro" id="IPR039538">
    <property type="entry name" value="BetI_C"/>
</dbReference>
<protein>
    <submittedName>
        <fullName evidence="7">TetR family transcriptional regulator</fullName>
    </submittedName>
</protein>
<evidence type="ECO:0000256" key="3">
    <source>
        <dbReference type="ARBA" id="ARBA00023125"/>
    </source>
</evidence>
<dbReference type="OrthoDB" id="9809265at2"/>
<dbReference type="SUPFAM" id="SSF48498">
    <property type="entry name" value="Tetracyclin repressor-like, C-terminal domain"/>
    <property type="match status" value="1"/>
</dbReference>
<dbReference type="AlphaFoldDB" id="A0A506U6B9"/>
<dbReference type="GO" id="GO:0000976">
    <property type="term" value="F:transcription cis-regulatory region binding"/>
    <property type="evidence" value="ECO:0007669"/>
    <property type="project" value="TreeGrafter"/>
</dbReference>
<evidence type="ECO:0000313" key="7">
    <source>
        <dbReference type="EMBL" id="TPW29913.1"/>
    </source>
</evidence>
<dbReference type="InterPro" id="IPR050109">
    <property type="entry name" value="HTH-type_TetR-like_transc_reg"/>
</dbReference>
<keyword evidence="2" id="KW-0805">Transcription regulation</keyword>
<dbReference type="InterPro" id="IPR009057">
    <property type="entry name" value="Homeodomain-like_sf"/>
</dbReference>
<dbReference type="Pfam" id="PF00440">
    <property type="entry name" value="TetR_N"/>
    <property type="match status" value="1"/>
</dbReference>
<dbReference type="GO" id="GO:0003700">
    <property type="term" value="F:DNA-binding transcription factor activity"/>
    <property type="evidence" value="ECO:0007669"/>
    <property type="project" value="TreeGrafter"/>
</dbReference>
<feature type="DNA-binding region" description="H-T-H motif" evidence="5">
    <location>
        <begin position="35"/>
        <end position="54"/>
    </location>
</feature>
<evidence type="ECO:0000259" key="6">
    <source>
        <dbReference type="PROSITE" id="PS50977"/>
    </source>
</evidence>
<dbReference type="PROSITE" id="PS01081">
    <property type="entry name" value="HTH_TETR_1"/>
    <property type="match status" value="1"/>
</dbReference>
<dbReference type="InterPro" id="IPR036271">
    <property type="entry name" value="Tet_transcr_reg_TetR-rel_C_sf"/>
</dbReference>
<evidence type="ECO:0000256" key="5">
    <source>
        <dbReference type="PROSITE-ProRule" id="PRU00335"/>
    </source>
</evidence>
<dbReference type="PANTHER" id="PTHR30055:SF228">
    <property type="entry name" value="TRANSCRIPTIONAL REGULATOR-RELATED"/>
    <property type="match status" value="1"/>
</dbReference>
<dbReference type="InterPro" id="IPR023772">
    <property type="entry name" value="DNA-bd_HTH_TetR-type_CS"/>
</dbReference>
<dbReference type="RefSeq" id="WP_141166223.1">
    <property type="nucleotide sequence ID" value="NZ_VHLH01000008.1"/>
</dbReference>